<evidence type="ECO:0000256" key="1">
    <source>
        <dbReference type="ARBA" id="ARBA00004141"/>
    </source>
</evidence>
<gene>
    <name evidence="7" type="ORF">JCM9157_441</name>
</gene>
<dbReference type="Pfam" id="PF01957">
    <property type="entry name" value="NfeD"/>
    <property type="match status" value="1"/>
</dbReference>
<accession>W4QQ43</accession>
<keyword evidence="3 5" id="KW-1133">Transmembrane helix</keyword>
<protein>
    <recommendedName>
        <fullName evidence="6">NfeD-like C-terminal domain-containing protein</fullName>
    </recommendedName>
</protein>
<dbReference type="PANTHER" id="PTHR33507">
    <property type="entry name" value="INNER MEMBRANE PROTEIN YBBJ"/>
    <property type="match status" value="1"/>
</dbReference>
<dbReference type="RefSeq" id="WP_035661567.1">
    <property type="nucleotide sequence ID" value="NZ_BAUV01000002.1"/>
</dbReference>
<comment type="subcellular location">
    <subcellularLocation>
        <location evidence="1">Membrane</location>
        <topology evidence="1">Multi-pass membrane protein</topology>
    </subcellularLocation>
</comment>
<dbReference type="GO" id="GO:0005886">
    <property type="term" value="C:plasma membrane"/>
    <property type="evidence" value="ECO:0007669"/>
    <property type="project" value="TreeGrafter"/>
</dbReference>
<comment type="caution">
    <text evidence="7">The sequence shown here is derived from an EMBL/GenBank/DDBJ whole genome shotgun (WGS) entry which is preliminary data.</text>
</comment>
<name>W4QQ43_HALA3</name>
<keyword evidence="2 5" id="KW-0812">Transmembrane</keyword>
<evidence type="ECO:0000256" key="3">
    <source>
        <dbReference type="ARBA" id="ARBA00022989"/>
    </source>
</evidence>
<organism evidence="7 8">
    <name type="scientific">Halalkalibacter akibai (strain ATCC 43226 / DSM 21942 / CIP 109018 / JCM 9157 / 1139)</name>
    <name type="common">Bacillus akibai</name>
    <dbReference type="NCBI Taxonomy" id="1236973"/>
    <lineage>
        <taxon>Bacteria</taxon>
        <taxon>Bacillati</taxon>
        <taxon>Bacillota</taxon>
        <taxon>Bacilli</taxon>
        <taxon>Bacillales</taxon>
        <taxon>Bacillaceae</taxon>
        <taxon>Halalkalibacter</taxon>
    </lineage>
</organism>
<dbReference type="AlphaFoldDB" id="W4QQ43"/>
<dbReference type="STRING" id="1236973.JCM9157_441"/>
<feature type="domain" description="NfeD-like C-terminal" evidence="6">
    <location>
        <begin position="152"/>
        <end position="207"/>
    </location>
</feature>
<dbReference type="SUPFAM" id="SSF141322">
    <property type="entry name" value="NfeD domain-like"/>
    <property type="match status" value="1"/>
</dbReference>
<feature type="transmembrane region" description="Helical" evidence="5">
    <location>
        <begin position="29"/>
        <end position="47"/>
    </location>
</feature>
<reference evidence="7 8" key="1">
    <citation type="journal article" date="2014" name="Genome Announc.">
        <title>Draft Genome Sequences of Three Alkaliphilic Bacillus Strains, Bacillus wakoensis JCM 9140T, Bacillus akibai JCM 9157T, and Bacillus hemicellulosilyticus JCM 9152T.</title>
        <authorList>
            <person name="Yuki M."/>
            <person name="Oshima K."/>
            <person name="Suda W."/>
            <person name="Oshida Y."/>
            <person name="Kitamura K."/>
            <person name="Iida T."/>
            <person name="Hattori M."/>
            <person name="Ohkuma M."/>
        </authorList>
    </citation>
    <scope>NUCLEOTIDE SEQUENCE [LARGE SCALE GENOMIC DNA]</scope>
    <source>
        <strain evidence="7 8">JCM 9157</strain>
    </source>
</reference>
<evidence type="ECO:0000256" key="5">
    <source>
        <dbReference type="SAM" id="Phobius"/>
    </source>
</evidence>
<feature type="transmembrane region" description="Helical" evidence="5">
    <location>
        <begin position="100"/>
        <end position="123"/>
    </location>
</feature>
<feature type="transmembrane region" description="Helical" evidence="5">
    <location>
        <begin position="53"/>
        <end position="70"/>
    </location>
</feature>
<evidence type="ECO:0000313" key="8">
    <source>
        <dbReference type="Proteomes" id="UP000018896"/>
    </source>
</evidence>
<dbReference type="PANTHER" id="PTHR33507:SF3">
    <property type="entry name" value="INNER MEMBRANE PROTEIN YBBJ"/>
    <property type="match status" value="1"/>
</dbReference>
<dbReference type="EMBL" id="BAUV01000002">
    <property type="protein sequence ID" value="GAE33439.1"/>
    <property type="molecule type" value="Genomic_DNA"/>
</dbReference>
<keyword evidence="8" id="KW-1185">Reference proteome</keyword>
<dbReference type="OrthoDB" id="9806253at2"/>
<feature type="transmembrane region" description="Helical" evidence="5">
    <location>
        <begin position="6"/>
        <end position="22"/>
    </location>
</feature>
<dbReference type="Gene3D" id="2.40.50.140">
    <property type="entry name" value="Nucleic acid-binding proteins"/>
    <property type="match status" value="1"/>
</dbReference>
<dbReference type="InterPro" id="IPR052165">
    <property type="entry name" value="Membrane_assoc_protease"/>
</dbReference>
<evidence type="ECO:0000313" key="7">
    <source>
        <dbReference type="EMBL" id="GAE33439.1"/>
    </source>
</evidence>
<evidence type="ECO:0000259" key="6">
    <source>
        <dbReference type="Pfam" id="PF01957"/>
    </source>
</evidence>
<evidence type="ECO:0000256" key="2">
    <source>
        <dbReference type="ARBA" id="ARBA00022692"/>
    </source>
</evidence>
<sequence>MEWLDSATIGFVVVFLGTLFLIGELLVRAKGLFAILGVAIMAMYFSYHLSGDVGLWVVILYMVGMALIVIDGKVITDGTVALLGVILMIIGLAVPAPNLIYGVLVSMGFLVGGFSSALFLKVFPSRNLWAKMTLKDRLTGDIGYNSINERYHELVGKQGRTISSFRPTGTIEVDGEQYSATSGSSWLEANMDIVVTSVDGTRILVKKLEDDEKSE</sequence>
<feature type="transmembrane region" description="Helical" evidence="5">
    <location>
        <begin position="77"/>
        <end position="94"/>
    </location>
</feature>
<dbReference type="InterPro" id="IPR002810">
    <property type="entry name" value="NfeD-like_C"/>
</dbReference>
<dbReference type="InterPro" id="IPR012340">
    <property type="entry name" value="NA-bd_OB-fold"/>
</dbReference>
<keyword evidence="4 5" id="KW-0472">Membrane</keyword>
<proteinExistence type="predicted"/>
<dbReference type="eggNOG" id="COG1030">
    <property type="taxonomic scope" value="Bacteria"/>
</dbReference>
<evidence type="ECO:0000256" key="4">
    <source>
        <dbReference type="ARBA" id="ARBA00023136"/>
    </source>
</evidence>
<dbReference type="Proteomes" id="UP000018896">
    <property type="component" value="Unassembled WGS sequence"/>
</dbReference>